<sequence>MSAAETAGGRSRAGGAKSSVTAILPLSPTVGSRRRGGKSPVDTRTPGHPKPVNVPVIRAKGSPLPESDELCRVCVHAGAAAADLVLPAGVPVAALIPSIVDILHGPAGAAEATRYLLSPPGRPALPGPTTLAQNGIRDGAVLVLNRSAPPAPTPLHDDLAEAVSAALGPTEGPDGRHATRTAGAVAATCLAGIGAVALLRNAFSDSAPAGHAGTAAVAAAAGVVAVLSAVFARRVYRDPTAGLALGVIGTAFAAAAGFLAVPGRPGVPGVLLAATAAAVASVLSMRASARGAVAFTAMAGLAMVVAAAAFVGVLTAAPPAAIGAVTALASLGLLECSGRVSVVLAGLSPRLDAVTPDGDRVAAAAVRADRWLTGLIGAFASSAAVGAAVTALAGGPRLARLVFAAVTGALLLARAHTVGGRRALPLAGAGFITIATVFATAAISAPERGPWIAAVAALLAAAALVLGLAAPDLSLPPPLRRGAGLLEWCALLAMAPLACWICGVYGAVRGIRLP</sequence>
<comment type="subcellular location">
    <subcellularLocation>
        <location evidence="1">Cell membrane</location>
        <topology evidence="1">Multi-pass membrane protein</topology>
    </subcellularLocation>
</comment>
<keyword evidence="6 8" id="KW-0472">Membrane</keyword>
<evidence type="ECO:0000256" key="2">
    <source>
        <dbReference type="ARBA" id="ARBA00006162"/>
    </source>
</evidence>
<evidence type="ECO:0000256" key="1">
    <source>
        <dbReference type="ARBA" id="ARBA00004651"/>
    </source>
</evidence>
<protein>
    <submittedName>
        <fullName evidence="10">Type VII secretion integral membrane protein EccD</fullName>
    </submittedName>
</protein>
<gene>
    <name evidence="10" type="primary">eccD</name>
    <name evidence="10" type="ORF">FPZ47_13125</name>
</gene>
<dbReference type="GO" id="GO:0005886">
    <property type="term" value="C:plasma membrane"/>
    <property type="evidence" value="ECO:0007669"/>
    <property type="project" value="UniProtKB-SubCell"/>
</dbReference>
<feature type="transmembrane region" description="Helical" evidence="8">
    <location>
        <begin position="209"/>
        <end position="231"/>
    </location>
</feature>
<keyword evidence="5 8" id="KW-1133">Transmembrane helix</keyword>
<accession>A0A557XS75</accession>
<feature type="domain" description="EccD-like transmembrane" evidence="9">
    <location>
        <begin position="179"/>
        <end position="511"/>
    </location>
</feature>
<evidence type="ECO:0000256" key="6">
    <source>
        <dbReference type="ARBA" id="ARBA00023136"/>
    </source>
</evidence>
<feature type="transmembrane region" description="Helical" evidence="8">
    <location>
        <begin position="182"/>
        <end position="203"/>
    </location>
</feature>
<dbReference type="NCBIfam" id="TIGR03920">
    <property type="entry name" value="T7SS_EccD"/>
    <property type="match status" value="1"/>
</dbReference>
<comment type="caution">
    <text evidence="10">The sequence shown here is derived from an EMBL/GenBank/DDBJ whole genome shotgun (WGS) entry which is preliminary data.</text>
</comment>
<feature type="transmembrane region" description="Helical" evidence="8">
    <location>
        <begin position="368"/>
        <end position="392"/>
    </location>
</feature>
<feature type="compositionally biased region" description="Low complexity" evidence="7">
    <location>
        <begin position="1"/>
        <end position="19"/>
    </location>
</feature>
<evidence type="ECO:0000256" key="4">
    <source>
        <dbReference type="ARBA" id="ARBA00022692"/>
    </source>
</evidence>
<evidence type="ECO:0000313" key="10">
    <source>
        <dbReference type="EMBL" id="TVS88817.1"/>
    </source>
</evidence>
<proteinExistence type="inferred from homology"/>
<feature type="transmembrane region" description="Helical" evidence="8">
    <location>
        <begin position="398"/>
        <end position="416"/>
    </location>
</feature>
<feature type="transmembrane region" description="Helical" evidence="8">
    <location>
        <begin position="423"/>
        <end position="445"/>
    </location>
</feature>
<evidence type="ECO:0000256" key="5">
    <source>
        <dbReference type="ARBA" id="ARBA00022989"/>
    </source>
</evidence>
<feature type="transmembrane region" description="Helical" evidence="8">
    <location>
        <begin position="485"/>
        <end position="508"/>
    </location>
</feature>
<dbReference type="InterPro" id="IPR006707">
    <property type="entry name" value="T7SS_EccD"/>
</dbReference>
<dbReference type="Proteomes" id="UP000320513">
    <property type="component" value="Unassembled WGS sequence"/>
</dbReference>
<dbReference type="EMBL" id="VMQU01000048">
    <property type="protein sequence ID" value="TVS88817.1"/>
    <property type="molecule type" value="Genomic_DNA"/>
</dbReference>
<dbReference type="Gene3D" id="3.10.20.90">
    <property type="entry name" value="Phosphatidylinositol 3-kinase Catalytic Subunit, Chain A, domain 1"/>
    <property type="match status" value="1"/>
</dbReference>
<reference evidence="10 11" key="1">
    <citation type="submission" date="2019-07" db="EMBL/GenBank/DDBJ databases">
        <title>New Mycobacterium species.</title>
        <authorList>
            <person name="Tortoli E."/>
            <person name="Ghielmetti G."/>
            <person name="Friedel U."/>
            <person name="Trovato A."/>
        </authorList>
    </citation>
    <scope>NUCLEOTIDE SEQUENCE [LARGE SCALE GENOMIC DNA]</scope>
    <source>
        <strain evidence="10 11">16-83</strain>
    </source>
</reference>
<evidence type="ECO:0000313" key="11">
    <source>
        <dbReference type="Proteomes" id="UP000320513"/>
    </source>
</evidence>
<feature type="transmembrane region" description="Helical" evidence="8">
    <location>
        <begin position="451"/>
        <end position="473"/>
    </location>
</feature>
<keyword evidence="4 8" id="KW-0812">Transmembrane</keyword>
<evidence type="ECO:0000259" key="9">
    <source>
        <dbReference type="Pfam" id="PF19053"/>
    </source>
</evidence>
<dbReference type="AlphaFoldDB" id="A0A557XS75"/>
<feature type="region of interest" description="Disordered" evidence="7">
    <location>
        <begin position="1"/>
        <end position="57"/>
    </location>
</feature>
<evidence type="ECO:0000256" key="7">
    <source>
        <dbReference type="SAM" id="MobiDB-lite"/>
    </source>
</evidence>
<feature type="transmembrane region" description="Helical" evidence="8">
    <location>
        <begin position="292"/>
        <end position="314"/>
    </location>
</feature>
<evidence type="ECO:0000256" key="3">
    <source>
        <dbReference type="ARBA" id="ARBA00022475"/>
    </source>
</evidence>
<feature type="transmembrane region" description="Helical" evidence="8">
    <location>
        <begin position="267"/>
        <end position="285"/>
    </location>
</feature>
<dbReference type="InterPro" id="IPR024962">
    <property type="entry name" value="YukD-like"/>
</dbReference>
<comment type="similarity">
    <text evidence="2">Belongs to the EccD/Snm4 family.</text>
</comment>
<dbReference type="Pfam" id="PF08817">
    <property type="entry name" value="YukD"/>
    <property type="match status" value="1"/>
</dbReference>
<dbReference type="InterPro" id="IPR044049">
    <property type="entry name" value="EccD_transm"/>
</dbReference>
<dbReference type="PIRSF" id="PIRSF017804">
    <property type="entry name" value="Secretion_EccD1"/>
    <property type="match status" value="1"/>
</dbReference>
<dbReference type="OrthoDB" id="4156660at2"/>
<name>A0A557XS75_9MYCO</name>
<keyword evidence="3" id="KW-1003">Cell membrane</keyword>
<keyword evidence="11" id="KW-1185">Reference proteome</keyword>
<dbReference type="Pfam" id="PF19053">
    <property type="entry name" value="EccD"/>
    <property type="match status" value="1"/>
</dbReference>
<evidence type="ECO:0000256" key="8">
    <source>
        <dbReference type="SAM" id="Phobius"/>
    </source>
</evidence>
<organism evidence="10 11">
    <name type="scientific">Mycobacterium helveticum</name>
    <dbReference type="NCBI Taxonomy" id="2592811"/>
    <lineage>
        <taxon>Bacteria</taxon>
        <taxon>Bacillati</taxon>
        <taxon>Actinomycetota</taxon>
        <taxon>Actinomycetes</taxon>
        <taxon>Mycobacteriales</taxon>
        <taxon>Mycobacteriaceae</taxon>
        <taxon>Mycobacterium</taxon>
    </lineage>
</organism>
<feature type="transmembrane region" description="Helical" evidence="8">
    <location>
        <begin position="243"/>
        <end position="261"/>
    </location>
</feature>